<organism evidence="1 2">
    <name type="scientific">Musa acuminata subsp. malaccensis</name>
    <name type="common">Wild banana</name>
    <name type="synonym">Musa malaccensis</name>
    <dbReference type="NCBI Taxonomy" id="214687"/>
    <lineage>
        <taxon>Eukaryota</taxon>
        <taxon>Viridiplantae</taxon>
        <taxon>Streptophyta</taxon>
        <taxon>Embryophyta</taxon>
        <taxon>Tracheophyta</taxon>
        <taxon>Spermatophyta</taxon>
        <taxon>Magnoliopsida</taxon>
        <taxon>Liliopsida</taxon>
        <taxon>Zingiberales</taxon>
        <taxon>Musaceae</taxon>
        <taxon>Musa</taxon>
    </lineage>
</organism>
<dbReference type="InParanoid" id="A0A804U5U2"/>
<name>A0A804U5U2_MUSAM</name>
<evidence type="ECO:0000313" key="1">
    <source>
        <dbReference type="EnsemblPlants" id="mito6_p00060.1"/>
    </source>
</evidence>
<protein>
    <submittedName>
        <fullName evidence="1">Uncharacterized protein</fullName>
    </submittedName>
</protein>
<keyword evidence="2" id="KW-1185">Reference proteome</keyword>
<reference evidence="1" key="1">
    <citation type="submission" date="2021-05" db="UniProtKB">
        <authorList>
            <consortium name="EnsemblPlants"/>
        </authorList>
    </citation>
    <scope>IDENTIFICATION</scope>
    <source>
        <strain evidence="1">subsp. malaccensis</strain>
    </source>
</reference>
<sequence>MYASSWNLLPNDRRIWTSSDQYGIMTPCSHTLSLDFLPITPCSHTLSLDFLRSRERFK</sequence>
<dbReference type="Gramene" id="mito6_t00060.1">
    <property type="protein sequence ID" value="mito6_p00060.1"/>
    <property type="gene ID" value="mito6_g00060"/>
</dbReference>
<evidence type="ECO:0000313" key="2">
    <source>
        <dbReference type="Proteomes" id="UP000012960"/>
    </source>
</evidence>
<accession>A0A804U5U2</accession>
<dbReference type="AlphaFoldDB" id="A0A804U5U2"/>
<proteinExistence type="predicted"/>
<dbReference type="Proteomes" id="UP000012960">
    <property type="component" value="Unplaced"/>
</dbReference>
<dbReference type="EnsemblPlants" id="mito6_t00060.1">
    <property type="protein sequence ID" value="mito6_p00060.1"/>
    <property type="gene ID" value="mito6_g00060"/>
</dbReference>